<dbReference type="Proteomes" id="UP000317990">
    <property type="component" value="Unassembled WGS sequence"/>
</dbReference>
<evidence type="ECO:0000313" key="3">
    <source>
        <dbReference type="Proteomes" id="UP000317990"/>
    </source>
</evidence>
<sequence length="148" mass="16225">MGFTASAFASYSSSSTDGNVMNSCTDFSVNGSGVLSAVCNEWDAWGVDDTERHSIDLDKRIGNDNGKLNFASDRSQKNFSQSCDDEAVIVQNNQLILKARCVDSSSSPLSNKFTFIDPDLLVTTSLRIDHLLSNDGWIASENTDLKWR</sequence>
<name>A0A524RQ48_9CHRO</name>
<dbReference type="Pfam" id="PF08881">
    <property type="entry name" value="CVNH"/>
    <property type="match status" value="1"/>
</dbReference>
<dbReference type="Gene3D" id="2.30.60.10">
    <property type="entry name" value="Cyanovirin-N"/>
    <property type="match status" value="1"/>
</dbReference>
<dbReference type="SUPFAM" id="SSF51322">
    <property type="entry name" value="Cyanovirin-N"/>
    <property type="match status" value="1"/>
</dbReference>
<comment type="caution">
    <text evidence="2">The sequence shown here is derived from an EMBL/GenBank/DDBJ whole genome shotgun (WGS) entry which is preliminary data.</text>
</comment>
<dbReference type="InterPro" id="IPR011058">
    <property type="entry name" value="Cyanovirin-N"/>
</dbReference>
<evidence type="ECO:0000313" key="2">
    <source>
        <dbReference type="EMBL" id="TGG94535.1"/>
    </source>
</evidence>
<dbReference type="EMBL" id="SRMO01000034">
    <property type="protein sequence ID" value="TGG94535.1"/>
    <property type="molecule type" value="Genomic_DNA"/>
</dbReference>
<proteinExistence type="predicted"/>
<dbReference type="InterPro" id="IPR036673">
    <property type="entry name" value="Cyanovirin-N_sf"/>
</dbReference>
<organism evidence="2 3">
    <name type="scientific">Aphanocapsa feldmannii 277cV</name>
    <dbReference type="NCBI Taxonomy" id="2507553"/>
    <lineage>
        <taxon>Bacteria</taxon>
        <taxon>Bacillati</taxon>
        <taxon>Cyanobacteriota</taxon>
        <taxon>Cyanophyceae</taxon>
        <taxon>Oscillatoriophycideae</taxon>
        <taxon>Chroococcales</taxon>
        <taxon>Microcystaceae</taxon>
        <taxon>Aphanocapsa</taxon>
    </lineage>
</organism>
<reference evidence="2 3" key="1">
    <citation type="journal article" date="2019" name="mSystems">
        <title>Life at home and on the roam: Genomic adaptions reflect the dual lifestyle of an intracellular, facultative symbiont.</title>
        <authorList>
            <person name="Burgsdorf I."/>
        </authorList>
    </citation>
    <scope>NUCLEOTIDE SEQUENCE [LARGE SCALE GENOMIC DNA]</scope>
    <source>
        <strain evidence="2">277cV</strain>
    </source>
</reference>
<gene>
    <name evidence="2" type="ORF">ERJ67_02745</name>
</gene>
<protein>
    <recommendedName>
        <fullName evidence="1">Cyanovirin-N domain-containing protein</fullName>
    </recommendedName>
</protein>
<feature type="domain" description="Cyanovirin-N" evidence="1">
    <location>
        <begin position="22"/>
        <end position="105"/>
    </location>
</feature>
<dbReference type="AlphaFoldDB" id="A0A524RQ48"/>
<evidence type="ECO:0000259" key="1">
    <source>
        <dbReference type="Pfam" id="PF08881"/>
    </source>
</evidence>
<accession>A0A524RQ48</accession>